<dbReference type="GO" id="GO:0020037">
    <property type="term" value="F:heme binding"/>
    <property type="evidence" value="ECO:0007669"/>
    <property type="project" value="InterPro"/>
</dbReference>
<dbReference type="PROSITE" id="PS51404">
    <property type="entry name" value="DYP_PEROXIDASE"/>
    <property type="match status" value="1"/>
</dbReference>
<feature type="domain" description="Dyp-type peroxidase N-terminal" evidence="15">
    <location>
        <begin position="104"/>
        <end position="268"/>
    </location>
</feature>
<evidence type="ECO:0000259" key="16">
    <source>
        <dbReference type="Pfam" id="PF20628"/>
    </source>
</evidence>
<gene>
    <name evidence="17" type="ORF">FHU32_001544</name>
</gene>
<evidence type="ECO:0000256" key="5">
    <source>
        <dbReference type="ARBA" id="ARBA00022729"/>
    </source>
</evidence>
<dbReference type="PANTHER" id="PTHR30521:SF4">
    <property type="entry name" value="DEFERROCHELATASE"/>
    <property type="match status" value="1"/>
</dbReference>
<dbReference type="GO" id="GO:0004601">
    <property type="term" value="F:peroxidase activity"/>
    <property type="evidence" value="ECO:0007669"/>
    <property type="project" value="UniProtKB-KW"/>
</dbReference>
<evidence type="ECO:0000256" key="4">
    <source>
        <dbReference type="ARBA" id="ARBA00022723"/>
    </source>
</evidence>
<evidence type="ECO:0000256" key="12">
    <source>
        <dbReference type="ARBA" id="ARBA00048856"/>
    </source>
</evidence>
<feature type="region of interest" description="Disordered" evidence="14">
    <location>
        <begin position="149"/>
        <end position="181"/>
    </location>
</feature>
<dbReference type="GO" id="GO:0004325">
    <property type="term" value="F:ferrochelatase activity"/>
    <property type="evidence" value="ECO:0007669"/>
    <property type="project" value="UniProtKB-EC"/>
</dbReference>
<dbReference type="PROSITE" id="PS51318">
    <property type="entry name" value="TAT"/>
    <property type="match status" value="1"/>
</dbReference>
<dbReference type="GO" id="GO:0030313">
    <property type="term" value="C:cell envelope"/>
    <property type="evidence" value="ECO:0007669"/>
    <property type="project" value="UniProtKB-SubCell"/>
</dbReference>
<name>A0A8I0CN08_9CORY</name>
<comment type="cofactor">
    <cofactor evidence="13">
        <name>heme b</name>
        <dbReference type="ChEBI" id="CHEBI:60344"/>
    </cofactor>
    <text evidence="13">Binds 1 heme b (iron(II)-protoporphyrin IX) group non-covalently per subunit.</text>
</comment>
<dbReference type="NCBIfam" id="TIGR01412">
    <property type="entry name" value="tat_substr_1"/>
    <property type="match status" value="1"/>
</dbReference>
<evidence type="ECO:0000313" key="17">
    <source>
        <dbReference type="EMBL" id="MBB3116309.1"/>
    </source>
</evidence>
<dbReference type="InterPro" id="IPR011008">
    <property type="entry name" value="Dimeric_a/b-barrel"/>
</dbReference>
<proteinExistence type="inferred from homology"/>
<dbReference type="InterPro" id="IPR048328">
    <property type="entry name" value="Dyp_perox_C"/>
</dbReference>
<dbReference type="AlphaFoldDB" id="A0A8I0CN08"/>
<dbReference type="RefSeq" id="WP_010267878.1">
    <property type="nucleotide sequence ID" value="NZ_AENJ01000142.1"/>
</dbReference>
<dbReference type="NCBIfam" id="TIGR01413">
    <property type="entry name" value="Dyp_perox_fam"/>
    <property type="match status" value="1"/>
</dbReference>
<dbReference type="Pfam" id="PF04261">
    <property type="entry name" value="Dyp_perox_N"/>
    <property type="match status" value="1"/>
</dbReference>
<dbReference type="InterPro" id="IPR048327">
    <property type="entry name" value="Dyp_perox_N"/>
</dbReference>
<evidence type="ECO:0000313" key="18">
    <source>
        <dbReference type="Proteomes" id="UP000612712"/>
    </source>
</evidence>
<reference evidence="17" key="1">
    <citation type="submission" date="2020-08" db="EMBL/GenBank/DDBJ databases">
        <title>Sequencing the genomes of 1000 actinobacteria strains.</title>
        <authorList>
            <person name="Klenk H.-P."/>
        </authorList>
    </citation>
    <scope>NUCLEOTIDE SEQUENCE</scope>
    <source>
        <strain evidence="17">DSM 20582</strain>
    </source>
</reference>
<dbReference type="Pfam" id="PF20628">
    <property type="entry name" value="Dyp_perox_C"/>
    <property type="match status" value="1"/>
</dbReference>
<dbReference type="Proteomes" id="UP000612712">
    <property type="component" value="Unassembled WGS sequence"/>
</dbReference>
<dbReference type="GO" id="GO:0033212">
    <property type="term" value="P:iron import into cell"/>
    <property type="evidence" value="ECO:0007669"/>
    <property type="project" value="InterPro"/>
</dbReference>
<evidence type="ECO:0000256" key="14">
    <source>
        <dbReference type="SAM" id="MobiDB-lite"/>
    </source>
</evidence>
<dbReference type="InterPro" id="IPR006311">
    <property type="entry name" value="TAT_signal"/>
</dbReference>
<dbReference type="GO" id="GO:0005829">
    <property type="term" value="C:cytosol"/>
    <property type="evidence" value="ECO:0007669"/>
    <property type="project" value="TreeGrafter"/>
</dbReference>
<comment type="function">
    <text evidence="13">Involved in the recovery of exogenous heme iron. Extracts iron from heme while preserving the protoporphyrin ring intact.</text>
</comment>
<keyword evidence="5" id="KW-0732">Signal</keyword>
<evidence type="ECO:0000256" key="10">
    <source>
        <dbReference type="ARBA" id="ARBA00033771"/>
    </source>
</evidence>
<dbReference type="PANTHER" id="PTHR30521">
    <property type="entry name" value="DEFERROCHELATASE/PEROXIDASE"/>
    <property type="match status" value="1"/>
</dbReference>
<keyword evidence="7 13" id="KW-0408">Iron</keyword>
<dbReference type="InterPro" id="IPR006313">
    <property type="entry name" value="EfeB/EfeN"/>
</dbReference>
<feature type="domain" description="Dyp-type peroxidase C-terminal" evidence="16">
    <location>
        <begin position="280"/>
        <end position="458"/>
    </location>
</feature>
<evidence type="ECO:0000256" key="7">
    <source>
        <dbReference type="ARBA" id="ARBA00023004"/>
    </source>
</evidence>
<feature type="region of interest" description="Disordered" evidence="14">
    <location>
        <begin position="1"/>
        <end position="47"/>
    </location>
</feature>
<organism evidence="17 18">
    <name type="scientific">Corynebacterium bovis DSM 20582 = CIP 54.80</name>
    <dbReference type="NCBI Taxonomy" id="927655"/>
    <lineage>
        <taxon>Bacteria</taxon>
        <taxon>Bacillati</taxon>
        <taxon>Actinomycetota</taxon>
        <taxon>Actinomycetes</taxon>
        <taxon>Mycobacteriales</taxon>
        <taxon>Corynebacteriaceae</taxon>
        <taxon>Corynebacterium</taxon>
    </lineage>
</organism>
<evidence type="ECO:0000256" key="8">
    <source>
        <dbReference type="ARBA" id="ARBA00023239"/>
    </source>
</evidence>
<evidence type="ECO:0000256" key="2">
    <source>
        <dbReference type="ARBA" id="ARBA00022559"/>
    </source>
</evidence>
<dbReference type="InterPro" id="IPR006314">
    <property type="entry name" value="Dyp_peroxidase"/>
</dbReference>
<keyword evidence="8" id="KW-0456">Lyase</keyword>
<evidence type="ECO:0000256" key="6">
    <source>
        <dbReference type="ARBA" id="ARBA00023002"/>
    </source>
</evidence>
<keyword evidence="6 13" id="KW-0560">Oxidoreductase</keyword>
<evidence type="ECO:0000256" key="3">
    <source>
        <dbReference type="ARBA" id="ARBA00022617"/>
    </source>
</evidence>
<dbReference type="SUPFAM" id="SSF54909">
    <property type="entry name" value="Dimeric alpha+beta barrel"/>
    <property type="match status" value="1"/>
</dbReference>
<keyword evidence="4 13" id="KW-0479">Metal-binding</keyword>
<sequence>MTDDMDATTSQQRPPEDGRTTAATAASPATATAATGTGTAPTRAPGVPRRRFLAGMGVGVLGTAAVGGGILAATGRTEDVVAAAAGRATTPDPDGTVPFRGAHQAGVTTAQQEHLHIVAFDVTSRDRAALRDMLRRWTSMAERMTRGETTVDGGSLMGDDATNQHATDRTKVPQDTGEATDLPTANLTLTVGFGPSLFDDRFGLADRRPRELTKFPTFPGDQLRDDLSYGDIVVQACADDPQVAVHAVRNLARAGSGVVQVRWSQLGYGRASSTSTDQTTPRNLFGFKDGTRNLKSEDGADIERFVWATDDGWMTGGTYLCARRIRMLLELWDRQILDEQQHTFARYKGSGAPLGTDDEFADVPFDLTLGTEPAVPTDSHVYLAHPDQHGGARILRRAYNFVDGSDSVGHINGGLFFIAFVAKPSETFIPIQLELSRKDKMNEYVRYESAALFACPPGLRDGEDWGTALFGE</sequence>
<evidence type="ECO:0000256" key="1">
    <source>
        <dbReference type="ARBA" id="ARBA00004196"/>
    </source>
</evidence>
<accession>A0A8I0CN08</accession>
<comment type="catalytic activity">
    <reaction evidence="12">
        <text>heme b + 2 H(+) = protoporphyrin IX + Fe(2+)</text>
        <dbReference type="Rhea" id="RHEA:22584"/>
        <dbReference type="ChEBI" id="CHEBI:15378"/>
        <dbReference type="ChEBI" id="CHEBI:29033"/>
        <dbReference type="ChEBI" id="CHEBI:57306"/>
        <dbReference type="ChEBI" id="CHEBI:60344"/>
        <dbReference type="EC" id="4.98.1.1"/>
    </reaction>
    <physiologicalReaction direction="left-to-right" evidence="12">
        <dbReference type="Rhea" id="RHEA:22585"/>
    </physiologicalReaction>
</comment>
<comment type="caution">
    <text evidence="17">The sequence shown here is derived from an EMBL/GenBank/DDBJ whole genome shotgun (WGS) entry which is preliminary data.</text>
</comment>
<evidence type="ECO:0000256" key="11">
    <source>
        <dbReference type="ARBA" id="ARBA00033775"/>
    </source>
</evidence>
<dbReference type="EC" id="1.11.1.-" evidence="13"/>
<comment type="subcellular location">
    <subcellularLocation>
        <location evidence="1">Cell envelope</location>
    </subcellularLocation>
</comment>
<keyword evidence="3 13" id="KW-0349">Heme</keyword>
<feature type="compositionally biased region" description="Low complexity" evidence="14">
    <location>
        <begin position="20"/>
        <end position="46"/>
    </location>
</feature>
<keyword evidence="2 13" id="KW-0575">Peroxidase</keyword>
<protein>
    <recommendedName>
        <fullName evidence="10 13">Deferrochelatase</fullName>
        <ecNumber evidence="13">1.11.1.-</ecNumber>
    </recommendedName>
    <alternativeName>
        <fullName evidence="11 13">Peroxidase EfeB</fullName>
    </alternativeName>
</protein>
<evidence type="ECO:0000259" key="15">
    <source>
        <dbReference type="Pfam" id="PF04261"/>
    </source>
</evidence>
<dbReference type="GO" id="GO:0046872">
    <property type="term" value="F:metal ion binding"/>
    <property type="evidence" value="ECO:0007669"/>
    <property type="project" value="UniProtKB-KW"/>
</dbReference>
<comment type="similarity">
    <text evidence="9 13">Belongs to the DyP-type peroxidase family.</text>
</comment>
<evidence type="ECO:0000256" key="9">
    <source>
        <dbReference type="ARBA" id="ARBA00025737"/>
    </source>
</evidence>
<evidence type="ECO:0000256" key="13">
    <source>
        <dbReference type="RuleBase" id="RU365017"/>
    </source>
</evidence>
<dbReference type="EMBL" id="JACHWT010000006">
    <property type="protein sequence ID" value="MBB3116309.1"/>
    <property type="molecule type" value="Genomic_DNA"/>
</dbReference>